<organism evidence="2 3">
    <name type="scientific">Lachancea nothofagi CBS 11611</name>
    <dbReference type="NCBI Taxonomy" id="1266666"/>
    <lineage>
        <taxon>Eukaryota</taxon>
        <taxon>Fungi</taxon>
        <taxon>Dikarya</taxon>
        <taxon>Ascomycota</taxon>
        <taxon>Saccharomycotina</taxon>
        <taxon>Saccharomycetes</taxon>
        <taxon>Saccharomycetales</taxon>
        <taxon>Saccharomycetaceae</taxon>
        <taxon>Lachancea</taxon>
    </lineage>
</organism>
<dbReference type="InterPro" id="IPR053102">
    <property type="entry name" value="VPS_Associated"/>
</dbReference>
<dbReference type="EMBL" id="LT598448">
    <property type="protein sequence ID" value="SCU88462.1"/>
    <property type="molecule type" value="Genomic_DNA"/>
</dbReference>
<reference evidence="3" key="1">
    <citation type="submission" date="2016-03" db="EMBL/GenBank/DDBJ databases">
        <authorList>
            <person name="Devillers Hugo."/>
        </authorList>
    </citation>
    <scope>NUCLEOTIDE SEQUENCE [LARGE SCALE GENOMIC DNA]</scope>
</reference>
<accession>A0A1G4JER6</accession>
<feature type="chain" id="PRO_5009236007" evidence="1">
    <location>
        <begin position="17"/>
        <end position="443"/>
    </location>
</feature>
<dbReference type="PANTHER" id="PTHR48220:SF1">
    <property type="entry name" value="VACUOLAR PROTEIN SORTING-ASSOCIATED PROTEIN 62-RELATED"/>
    <property type="match status" value="1"/>
</dbReference>
<name>A0A1G4JER6_9SACH</name>
<dbReference type="AlphaFoldDB" id="A0A1G4JER6"/>
<dbReference type="GO" id="GO:0000329">
    <property type="term" value="C:fungal-type vacuole membrane"/>
    <property type="evidence" value="ECO:0007669"/>
    <property type="project" value="TreeGrafter"/>
</dbReference>
<evidence type="ECO:0000313" key="3">
    <source>
        <dbReference type="Proteomes" id="UP000189911"/>
    </source>
</evidence>
<feature type="signal peptide" evidence="1">
    <location>
        <begin position="1"/>
        <end position="16"/>
    </location>
</feature>
<gene>
    <name evidence="2" type="ORF">LANO_0D02168G</name>
</gene>
<keyword evidence="3" id="KW-1185">Reference proteome</keyword>
<dbReference type="OrthoDB" id="188042at2759"/>
<dbReference type="Proteomes" id="UP000189911">
    <property type="component" value="Chromosome D"/>
</dbReference>
<proteinExistence type="predicted"/>
<evidence type="ECO:0000313" key="2">
    <source>
        <dbReference type="EMBL" id="SCU88462.1"/>
    </source>
</evidence>
<keyword evidence="1" id="KW-0732">Signal</keyword>
<sequence>MVLSILLLCLLQQTLAVLVPWLDDDPFVESRIQANKLGFGLPPVVPPNEITDETRSLPYEGFVPDYVIENCPLVHLYSEEVYWPADVSDFIQHFRVQTENGSIVKDAPLKLKDLKAGFRVSEKSKTLLPSEDTFLTALDDFNKDPRWLLGHKPDYSSGHIKDAPAILIVVDKGNGWVDAYWFYFYSFNLGAFIMGYGPWGNHVGDWEHSLVRFYEGKPQYLWMSAHGGGGCYKFDAVEKKARVQYKGTEPTSKILERPLIFSARGTHANYASVGQHAHDVPFFFSALSDFTDRGPLWDPSLNYLGYTFNGTAVTPVSEREEELGTEWLDYLGRWGDKQLKWNDPRQKWCPVQWRFIDGPRGPLAKNLDRTGLCQRSKWWNFWDGCPARRSIKRGQGLDAEHNDLVGDNCGILLYRIRPRFLRSLARLVMWRGVACFTMDYFTG</sequence>
<protein>
    <submittedName>
        <fullName evidence="2">LANO_0D02168g1_1</fullName>
    </submittedName>
</protein>
<dbReference type="GO" id="GO:0006623">
    <property type="term" value="P:protein targeting to vacuole"/>
    <property type="evidence" value="ECO:0007669"/>
    <property type="project" value="TreeGrafter"/>
</dbReference>
<dbReference type="PANTHER" id="PTHR48220">
    <property type="match status" value="1"/>
</dbReference>
<evidence type="ECO:0000256" key="1">
    <source>
        <dbReference type="SAM" id="SignalP"/>
    </source>
</evidence>